<name>A0ABM8U1G2_9BURK</name>
<keyword evidence="3" id="KW-1185">Reference proteome</keyword>
<accession>A0ABM8U1G2</accession>
<evidence type="ECO:0000313" key="3">
    <source>
        <dbReference type="Proteomes" id="UP000789752"/>
    </source>
</evidence>
<feature type="region of interest" description="Disordered" evidence="1">
    <location>
        <begin position="1"/>
        <end position="24"/>
    </location>
</feature>
<dbReference type="EMBL" id="CAJQYY010000008">
    <property type="protein sequence ID" value="CAG4894202.1"/>
    <property type="molecule type" value="Genomic_DNA"/>
</dbReference>
<protein>
    <submittedName>
        <fullName evidence="2">Uncharacterized protein</fullName>
    </submittedName>
</protein>
<comment type="caution">
    <text evidence="2">The sequence shown here is derived from an EMBL/GenBank/DDBJ whole genome shotgun (WGS) entry which is preliminary data.</text>
</comment>
<organism evidence="2 3">
    <name type="scientific">Paraburkholderia gardini</name>
    <dbReference type="NCBI Taxonomy" id="2823469"/>
    <lineage>
        <taxon>Bacteria</taxon>
        <taxon>Pseudomonadati</taxon>
        <taxon>Pseudomonadota</taxon>
        <taxon>Betaproteobacteria</taxon>
        <taxon>Burkholderiales</taxon>
        <taxon>Burkholderiaceae</taxon>
        <taxon>Paraburkholderia</taxon>
    </lineage>
</organism>
<feature type="region of interest" description="Disordered" evidence="1">
    <location>
        <begin position="36"/>
        <end position="63"/>
    </location>
</feature>
<gene>
    <name evidence="2" type="ORF">R54767_01694</name>
</gene>
<evidence type="ECO:0000256" key="1">
    <source>
        <dbReference type="SAM" id="MobiDB-lite"/>
    </source>
</evidence>
<proteinExistence type="predicted"/>
<reference evidence="2 3" key="1">
    <citation type="submission" date="2021-04" db="EMBL/GenBank/DDBJ databases">
        <authorList>
            <person name="Vanwijnsberghe S."/>
        </authorList>
    </citation>
    <scope>NUCLEOTIDE SEQUENCE [LARGE SCALE GENOMIC DNA]</scope>
    <source>
        <strain evidence="2 3">LMG 32171</strain>
    </source>
</reference>
<dbReference type="Proteomes" id="UP000789752">
    <property type="component" value="Unassembled WGS sequence"/>
</dbReference>
<evidence type="ECO:0000313" key="2">
    <source>
        <dbReference type="EMBL" id="CAG4894202.1"/>
    </source>
</evidence>
<sequence length="82" mass="8819">MFSSEFSGCQREPPTKHDGRRALGCRPPAWVLTIKPAKSGVKSAPDQRAPRTRRSSSNTSSTAPIVIALSAMLNAGQCHVRT</sequence>